<keyword evidence="3 6" id="KW-0812">Transmembrane</keyword>
<dbReference type="Pfam" id="PF07690">
    <property type="entry name" value="MFS_1"/>
    <property type="match status" value="1"/>
</dbReference>
<evidence type="ECO:0000256" key="1">
    <source>
        <dbReference type="ARBA" id="ARBA00004127"/>
    </source>
</evidence>
<dbReference type="PANTHER" id="PTHR23510">
    <property type="entry name" value="INNER MEMBRANE TRANSPORT PROTEIN YAJR"/>
    <property type="match status" value="1"/>
</dbReference>
<keyword evidence="7" id="KW-1185">Reference proteome</keyword>
<evidence type="ECO:0000313" key="7">
    <source>
        <dbReference type="Proteomes" id="UP000887566"/>
    </source>
</evidence>
<evidence type="ECO:0000313" key="8">
    <source>
        <dbReference type="WBParaSite" id="PSAMB.scaffold641size44825.g7674.t1"/>
    </source>
</evidence>
<dbReference type="AlphaFoldDB" id="A0A914X4V0"/>
<evidence type="ECO:0000256" key="6">
    <source>
        <dbReference type="SAM" id="Phobius"/>
    </source>
</evidence>
<feature type="transmembrane region" description="Helical" evidence="6">
    <location>
        <begin position="32"/>
        <end position="56"/>
    </location>
</feature>
<keyword evidence="2" id="KW-0813">Transport</keyword>
<dbReference type="GO" id="GO:0005765">
    <property type="term" value="C:lysosomal membrane"/>
    <property type="evidence" value="ECO:0007669"/>
    <property type="project" value="TreeGrafter"/>
</dbReference>
<dbReference type="GO" id="GO:0022857">
    <property type="term" value="F:transmembrane transporter activity"/>
    <property type="evidence" value="ECO:0007669"/>
    <property type="project" value="InterPro"/>
</dbReference>
<keyword evidence="4 6" id="KW-1133">Transmembrane helix</keyword>
<dbReference type="Gene3D" id="1.20.1250.20">
    <property type="entry name" value="MFS general substrate transporter like domains"/>
    <property type="match status" value="2"/>
</dbReference>
<dbReference type="PRINTS" id="PR01035">
    <property type="entry name" value="TCRTETA"/>
</dbReference>
<feature type="transmembrane region" description="Helical" evidence="6">
    <location>
        <begin position="238"/>
        <end position="260"/>
    </location>
</feature>
<dbReference type="GO" id="GO:0012505">
    <property type="term" value="C:endomembrane system"/>
    <property type="evidence" value="ECO:0007669"/>
    <property type="project" value="UniProtKB-SubCell"/>
</dbReference>
<reference evidence="8" key="1">
    <citation type="submission" date="2022-11" db="UniProtKB">
        <authorList>
            <consortium name="WormBaseParasite"/>
        </authorList>
    </citation>
    <scope>IDENTIFICATION</scope>
</reference>
<comment type="subcellular location">
    <subcellularLocation>
        <location evidence="1">Endomembrane system</location>
        <topology evidence="1">Multi-pass membrane protein</topology>
    </subcellularLocation>
</comment>
<evidence type="ECO:0000256" key="3">
    <source>
        <dbReference type="ARBA" id="ARBA00022692"/>
    </source>
</evidence>
<evidence type="ECO:0000256" key="5">
    <source>
        <dbReference type="ARBA" id="ARBA00023136"/>
    </source>
</evidence>
<feature type="transmembrane region" description="Helical" evidence="6">
    <location>
        <begin position="130"/>
        <end position="150"/>
    </location>
</feature>
<feature type="transmembrane region" description="Helical" evidence="6">
    <location>
        <begin position="162"/>
        <end position="180"/>
    </location>
</feature>
<keyword evidence="5 6" id="KW-0472">Membrane</keyword>
<organism evidence="7 8">
    <name type="scientific">Plectus sambesii</name>
    <dbReference type="NCBI Taxonomy" id="2011161"/>
    <lineage>
        <taxon>Eukaryota</taxon>
        <taxon>Metazoa</taxon>
        <taxon>Ecdysozoa</taxon>
        <taxon>Nematoda</taxon>
        <taxon>Chromadorea</taxon>
        <taxon>Plectida</taxon>
        <taxon>Plectina</taxon>
        <taxon>Plectoidea</taxon>
        <taxon>Plectidae</taxon>
        <taxon>Plectus</taxon>
    </lineage>
</organism>
<name>A0A914X4V0_9BILA</name>
<accession>A0A914X4V0</accession>
<evidence type="ECO:0000256" key="4">
    <source>
        <dbReference type="ARBA" id="ARBA00022989"/>
    </source>
</evidence>
<dbReference type="InterPro" id="IPR036259">
    <property type="entry name" value="MFS_trans_sf"/>
</dbReference>
<protein>
    <submittedName>
        <fullName evidence="8">Major facilitator superfamily (MFS) profile domain-containing protein</fullName>
    </submittedName>
</protein>
<proteinExistence type="predicted"/>
<dbReference type="InterPro" id="IPR001958">
    <property type="entry name" value="Tet-R_TetA/multi-R_MdtG-like"/>
</dbReference>
<dbReference type="Proteomes" id="UP000887566">
    <property type="component" value="Unplaced"/>
</dbReference>
<evidence type="ECO:0000256" key="2">
    <source>
        <dbReference type="ARBA" id="ARBA00022448"/>
    </source>
</evidence>
<dbReference type="InterPro" id="IPR011701">
    <property type="entry name" value="MFS"/>
</dbReference>
<dbReference type="SUPFAM" id="SSF103473">
    <property type="entry name" value="MFS general substrate transporter"/>
    <property type="match status" value="1"/>
</dbReference>
<feature type="transmembrane region" description="Helical" evidence="6">
    <location>
        <begin position="101"/>
        <end position="118"/>
    </location>
</feature>
<dbReference type="InterPro" id="IPR051068">
    <property type="entry name" value="MFS_Domain-Containing_Protein"/>
</dbReference>
<feature type="transmembrane region" description="Helical" evidence="6">
    <location>
        <begin position="336"/>
        <end position="356"/>
    </location>
</feature>
<feature type="transmembrane region" description="Helical" evidence="6">
    <location>
        <begin position="272"/>
        <end position="291"/>
    </location>
</feature>
<feature type="transmembrane region" description="Helical" evidence="6">
    <location>
        <begin position="68"/>
        <end position="89"/>
    </location>
</feature>
<sequence>MILEQQEALSDVTTALSAEPSSAEPSTDWRSIWMVSAIAFATTMQLSLYFSSLWPFLQEIDKNATEDFFGVIMAIYSLGQALSSLVFGFWSNRIKQTKVPMMTGLTVMFISNLFYGNIELLHSNRRWGMLVARFITGCGGGIVGVIRAYTATASSISDRSRAISINSGAFALGLTFGPGIVVKEKQNKWFHAVPKFDKAAIIVCLFTRFIQMFVIINLETIGSPYSMIMFYWTRAEAVLYNSIADVGCSLIGFGIYLSYIVLNLGKRVSERVVCIAGLGLLFLFHLITYPWPFYSGHIAYKKPPFLYNGTWYGNNSADVGCDLTFDWCQTTPSVNVWLFMISNVLLIGLAFPLINISMSTLYSKIIGPRRQGTMQGLFFFSGGMARMLGPVFMAFVLLFLTVLSIRST</sequence>
<feature type="transmembrane region" description="Helical" evidence="6">
    <location>
        <begin position="200"/>
        <end position="218"/>
    </location>
</feature>
<dbReference type="PANTHER" id="PTHR23510:SF3">
    <property type="entry name" value="MAJOR FACILITATOR SUPERFAMILY DOMAIN-CONTAINING PROTEIN 8"/>
    <property type="match status" value="1"/>
</dbReference>
<feature type="transmembrane region" description="Helical" evidence="6">
    <location>
        <begin position="377"/>
        <end position="405"/>
    </location>
</feature>
<dbReference type="WBParaSite" id="PSAMB.scaffold641size44825.g7674.t1">
    <property type="protein sequence ID" value="PSAMB.scaffold641size44825.g7674.t1"/>
    <property type="gene ID" value="PSAMB.scaffold641size44825.g7674"/>
</dbReference>